<keyword evidence="1" id="KW-0805">Transcription regulation</keyword>
<feature type="domain" description="HTH araC/xylS-type" evidence="5">
    <location>
        <begin position="245"/>
        <end position="351"/>
    </location>
</feature>
<evidence type="ECO:0000313" key="7">
    <source>
        <dbReference type="Proteomes" id="UP000647133"/>
    </source>
</evidence>
<evidence type="ECO:0000256" key="1">
    <source>
        <dbReference type="ARBA" id="ARBA00023015"/>
    </source>
</evidence>
<evidence type="ECO:0000259" key="5">
    <source>
        <dbReference type="PROSITE" id="PS01124"/>
    </source>
</evidence>
<evidence type="ECO:0000256" key="4">
    <source>
        <dbReference type="SAM" id="Phobius"/>
    </source>
</evidence>
<proteinExistence type="predicted"/>
<feature type="transmembrane region" description="Helical" evidence="4">
    <location>
        <begin position="6"/>
        <end position="22"/>
    </location>
</feature>
<dbReference type="EMBL" id="JACYTQ010000009">
    <property type="protein sequence ID" value="MBD8490911.1"/>
    <property type="molecule type" value="Genomic_DNA"/>
</dbReference>
<dbReference type="Pfam" id="PF12833">
    <property type="entry name" value="HTH_18"/>
    <property type="match status" value="1"/>
</dbReference>
<feature type="transmembrane region" description="Helical" evidence="4">
    <location>
        <begin position="160"/>
        <end position="180"/>
    </location>
</feature>
<keyword evidence="7" id="KW-1185">Reference proteome</keyword>
<protein>
    <submittedName>
        <fullName evidence="6">AraC family transcriptional regulator</fullName>
    </submittedName>
</protein>
<feature type="transmembrane region" description="Helical" evidence="4">
    <location>
        <begin position="131"/>
        <end position="148"/>
    </location>
</feature>
<gene>
    <name evidence="6" type="ORF">IFO69_19315</name>
</gene>
<dbReference type="Proteomes" id="UP000647133">
    <property type="component" value="Unassembled WGS sequence"/>
</dbReference>
<feature type="transmembrane region" description="Helical" evidence="4">
    <location>
        <begin position="29"/>
        <end position="53"/>
    </location>
</feature>
<dbReference type="InterPro" id="IPR009057">
    <property type="entry name" value="Homeodomain-like_sf"/>
</dbReference>
<dbReference type="PANTHER" id="PTHR43280:SF29">
    <property type="entry name" value="ARAC-FAMILY TRANSCRIPTIONAL REGULATOR"/>
    <property type="match status" value="1"/>
</dbReference>
<comment type="caution">
    <text evidence="6">The sequence shown here is derived from an EMBL/GenBank/DDBJ whole genome shotgun (WGS) entry which is preliminary data.</text>
</comment>
<dbReference type="InterPro" id="IPR018060">
    <property type="entry name" value="HTH_AraC"/>
</dbReference>
<evidence type="ECO:0000256" key="2">
    <source>
        <dbReference type="ARBA" id="ARBA00023125"/>
    </source>
</evidence>
<keyword evidence="2" id="KW-0238">DNA-binding</keyword>
<evidence type="ECO:0000256" key="3">
    <source>
        <dbReference type="ARBA" id="ARBA00023163"/>
    </source>
</evidence>
<dbReference type="SUPFAM" id="SSF46689">
    <property type="entry name" value="Homeodomain-like"/>
    <property type="match status" value="1"/>
</dbReference>
<name>A0ABR9ARB9_9BACT</name>
<dbReference type="Gene3D" id="1.10.10.60">
    <property type="entry name" value="Homeodomain-like"/>
    <property type="match status" value="1"/>
</dbReference>
<accession>A0ABR9ARB9</accession>
<dbReference type="RefSeq" id="WP_192011787.1">
    <property type="nucleotide sequence ID" value="NZ_JACYTQ010000009.1"/>
</dbReference>
<feature type="transmembrane region" description="Helical" evidence="4">
    <location>
        <begin position="192"/>
        <end position="211"/>
    </location>
</feature>
<keyword evidence="4" id="KW-0812">Transmembrane</keyword>
<keyword evidence="3" id="KW-0804">Transcription</keyword>
<dbReference type="PANTHER" id="PTHR43280">
    <property type="entry name" value="ARAC-FAMILY TRANSCRIPTIONAL REGULATOR"/>
    <property type="match status" value="1"/>
</dbReference>
<dbReference type="SMART" id="SM00342">
    <property type="entry name" value="HTH_ARAC"/>
    <property type="match status" value="1"/>
</dbReference>
<keyword evidence="4" id="KW-1133">Transmembrane helix</keyword>
<reference evidence="6 7" key="1">
    <citation type="submission" date="2020-09" db="EMBL/GenBank/DDBJ databases">
        <title>Echinicola sp. CAU 1574 isolated from sand of Sido Beach.</title>
        <authorList>
            <person name="Kim W."/>
        </authorList>
    </citation>
    <scope>NUCLEOTIDE SEQUENCE [LARGE SCALE GENOMIC DNA]</scope>
    <source>
        <strain evidence="6 7">CAU 1574</strain>
    </source>
</reference>
<feature type="transmembrane region" description="Helical" evidence="4">
    <location>
        <begin position="65"/>
        <end position="81"/>
    </location>
</feature>
<feature type="transmembrane region" description="Helical" evidence="4">
    <location>
        <begin position="88"/>
        <end position="111"/>
    </location>
</feature>
<sequence>MSNVLITIIIQCLISVFLIYNGKNKNQRVVFLLLYLLVISFDFIHELFINQFWDAQLSSLEDLPSSFRFLKGPLLYAFITIKRSKKEILLHATPFFITFALNISILVMLFLGMESLWINDTYSILHQIYPYYWLGYILFCTWILFFEYKEDKSDLIKYTRYLLGFLLFTVGTMLSVYMVFTEFSRNYKLLINQIYSLFFLVQFALILVIYLKGLAKKSEKDKSSISINTNKEKYSSSTMSVEEMAQIVHAIQDGFDKDKLHLNEDLTINQLAAHVDFSRHQVTEAISTGLKTNFYDLLNSYKIKTFINLFEKDPEQSITDVFYKSGFKSKATFYKYFKLHYNKSPREFKAELMKREKSV</sequence>
<dbReference type="PROSITE" id="PS01124">
    <property type="entry name" value="HTH_ARAC_FAMILY_2"/>
    <property type="match status" value="1"/>
</dbReference>
<evidence type="ECO:0000313" key="6">
    <source>
        <dbReference type="EMBL" id="MBD8490911.1"/>
    </source>
</evidence>
<keyword evidence="4" id="KW-0472">Membrane</keyword>
<organism evidence="6 7">
    <name type="scientific">Echinicola arenosa</name>
    <dbReference type="NCBI Taxonomy" id="2774144"/>
    <lineage>
        <taxon>Bacteria</taxon>
        <taxon>Pseudomonadati</taxon>
        <taxon>Bacteroidota</taxon>
        <taxon>Cytophagia</taxon>
        <taxon>Cytophagales</taxon>
        <taxon>Cyclobacteriaceae</taxon>
        <taxon>Echinicola</taxon>
    </lineage>
</organism>